<keyword evidence="1" id="KW-1133">Transmembrane helix</keyword>
<feature type="transmembrane region" description="Helical" evidence="1">
    <location>
        <begin position="42"/>
        <end position="60"/>
    </location>
</feature>
<protein>
    <submittedName>
        <fullName evidence="2">Uncharacterized protein</fullName>
    </submittedName>
</protein>
<accession>A0A840QTM2</accession>
<evidence type="ECO:0000256" key="1">
    <source>
        <dbReference type="SAM" id="Phobius"/>
    </source>
</evidence>
<sequence length="65" mass="7690">MRKNVIFYGTLMITIIFFYFITHLVLEYIPLFWASYTSGPRMFINGLLVFMMFVVSLIIAQKISE</sequence>
<name>A0A840QTM2_9BACI</name>
<gene>
    <name evidence="2" type="ORF">HNQ41_002933</name>
</gene>
<keyword evidence="1" id="KW-0472">Membrane</keyword>
<proteinExistence type="predicted"/>
<keyword evidence="1" id="KW-0812">Transmembrane</keyword>
<feature type="transmembrane region" description="Helical" evidence="1">
    <location>
        <begin position="5"/>
        <end position="22"/>
    </location>
</feature>
<evidence type="ECO:0000313" key="3">
    <source>
        <dbReference type="Proteomes" id="UP000551878"/>
    </source>
</evidence>
<dbReference type="EMBL" id="JACHHB010000016">
    <property type="protein sequence ID" value="MBB5174715.1"/>
    <property type="molecule type" value="Genomic_DNA"/>
</dbReference>
<reference evidence="2 3" key="1">
    <citation type="submission" date="2020-08" db="EMBL/GenBank/DDBJ databases">
        <title>Genomic Encyclopedia of Type Strains, Phase IV (KMG-IV): sequencing the most valuable type-strain genomes for metagenomic binning, comparative biology and taxonomic classification.</title>
        <authorList>
            <person name="Goeker M."/>
        </authorList>
    </citation>
    <scope>NUCLEOTIDE SEQUENCE [LARGE SCALE GENOMIC DNA]</scope>
    <source>
        <strain evidence="2 3">DSM 24696</strain>
    </source>
</reference>
<dbReference type="AlphaFoldDB" id="A0A840QTM2"/>
<evidence type="ECO:0000313" key="2">
    <source>
        <dbReference type="EMBL" id="MBB5174715.1"/>
    </source>
</evidence>
<comment type="caution">
    <text evidence="2">The sequence shown here is derived from an EMBL/GenBank/DDBJ whole genome shotgun (WGS) entry which is preliminary data.</text>
</comment>
<dbReference type="Proteomes" id="UP000551878">
    <property type="component" value="Unassembled WGS sequence"/>
</dbReference>
<organism evidence="2 3">
    <name type="scientific">Texcoconibacillus texcoconensis</name>
    <dbReference type="NCBI Taxonomy" id="1095777"/>
    <lineage>
        <taxon>Bacteria</taxon>
        <taxon>Bacillati</taxon>
        <taxon>Bacillota</taxon>
        <taxon>Bacilli</taxon>
        <taxon>Bacillales</taxon>
        <taxon>Bacillaceae</taxon>
        <taxon>Texcoconibacillus</taxon>
    </lineage>
</organism>
<keyword evidence="3" id="KW-1185">Reference proteome</keyword>